<comment type="caution">
    <text evidence="1">The sequence shown here is derived from an EMBL/GenBank/DDBJ whole genome shotgun (WGS) entry which is preliminary data.</text>
</comment>
<keyword evidence="2" id="KW-1185">Reference proteome</keyword>
<proteinExistence type="predicted"/>
<organism evidence="1 2">
    <name type="scientific">Malus domestica</name>
    <name type="common">Apple</name>
    <name type="synonym">Pyrus malus</name>
    <dbReference type="NCBI Taxonomy" id="3750"/>
    <lineage>
        <taxon>Eukaryota</taxon>
        <taxon>Viridiplantae</taxon>
        <taxon>Streptophyta</taxon>
        <taxon>Embryophyta</taxon>
        <taxon>Tracheophyta</taxon>
        <taxon>Spermatophyta</taxon>
        <taxon>Magnoliopsida</taxon>
        <taxon>eudicotyledons</taxon>
        <taxon>Gunneridae</taxon>
        <taxon>Pentapetalae</taxon>
        <taxon>rosids</taxon>
        <taxon>fabids</taxon>
        <taxon>Rosales</taxon>
        <taxon>Rosaceae</taxon>
        <taxon>Amygdaloideae</taxon>
        <taxon>Maleae</taxon>
        <taxon>Malus</taxon>
    </lineage>
</organism>
<dbReference type="Proteomes" id="UP000290289">
    <property type="component" value="Chromosome 4"/>
</dbReference>
<gene>
    <name evidence="1" type="ORF">DVH24_001528</name>
</gene>
<name>A0A498K4U9_MALDO</name>
<dbReference type="EMBL" id="RDQH01000330">
    <property type="protein sequence ID" value="RXI01294.1"/>
    <property type="molecule type" value="Genomic_DNA"/>
</dbReference>
<accession>A0A498K4U9</accession>
<evidence type="ECO:0000313" key="1">
    <source>
        <dbReference type="EMBL" id="RXI01294.1"/>
    </source>
</evidence>
<sequence>MCGHTRENKIRNEDIQGKLGVAEIENNVRENWFKWFKHEDLKRDSKKRLRLLGSNGKHVTKPSAIAF</sequence>
<evidence type="ECO:0000313" key="2">
    <source>
        <dbReference type="Proteomes" id="UP000290289"/>
    </source>
</evidence>
<evidence type="ECO:0008006" key="3">
    <source>
        <dbReference type="Google" id="ProtNLM"/>
    </source>
</evidence>
<dbReference type="AlphaFoldDB" id="A0A498K4U9"/>
<reference evidence="1 2" key="1">
    <citation type="submission" date="2018-10" db="EMBL/GenBank/DDBJ databases">
        <title>A high-quality apple genome assembly.</title>
        <authorList>
            <person name="Hu J."/>
        </authorList>
    </citation>
    <scope>NUCLEOTIDE SEQUENCE [LARGE SCALE GENOMIC DNA]</scope>
    <source>
        <strain evidence="2">cv. HFTH1</strain>
        <tissue evidence="1">Young leaf</tissue>
    </source>
</reference>
<protein>
    <recommendedName>
        <fullName evidence="3">Mos1 transposase HTH domain-containing protein</fullName>
    </recommendedName>
</protein>